<sequence length="175" mass="19165">MKKIVSILMASMVLLHSQAHADEIETAGDIVQLALPLTALVATYTLDDPEGRKQFLWSFGSTFAVTHILKRTVNKERPDGSNTLSFPSGHTSSAMSGAAFLQKRYGWDVGLPAYLAAGFVGYSRVHAQKHDWVDVSAGALLAIGMNEWFVSERLDLEVGLMPSQDGWHFKLALAF</sequence>
<organism evidence="3 4">
    <name type="scientific">Reinekea marina</name>
    <dbReference type="NCBI Taxonomy" id="1310421"/>
    <lineage>
        <taxon>Bacteria</taxon>
        <taxon>Pseudomonadati</taxon>
        <taxon>Pseudomonadota</taxon>
        <taxon>Gammaproteobacteria</taxon>
        <taxon>Oceanospirillales</taxon>
        <taxon>Saccharospirillaceae</taxon>
        <taxon>Reinekea</taxon>
    </lineage>
</organism>
<reference evidence="4" key="1">
    <citation type="journal article" date="2019" name="Int. J. Syst. Evol. Microbiol.">
        <title>The Global Catalogue of Microorganisms (GCM) 10K type strain sequencing project: providing services to taxonomists for standard genome sequencing and annotation.</title>
        <authorList>
            <consortium name="The Broad Institute Genomics Platform"/>
            <consortium name="The Broad Institute Genome Sequencing Center for Infectious Disease"/>
            <person name="Wu L."/>
            <person name="Ma J."/>
        </authorList>
    </citation>
    <scope>NUCLEOTIDE SEQUENCE [LARGE SCALE GENOMIC DNA]</scope>
    <source>
        <strain evidence="4">CECT 8288</strain>
    </source>
</reference>
<feature type="chain" id="PRO_5045062053" evidence="1">
    <location>
        <begin position="22"/>
        <end position="175"/>
    </location>
</feature>
<dbReference type="SMART" id="SM00014">
    <property type="entry name" value="acidPPc"/>
    <property type="match status" value="1"/>
</dbReference>
<proteinExistence type="predicted"/>
<dbReference type="EMBL" id="JBHRYN010000069">
    <property type="protein sequence ID" value="MFC3703114.1"/>
    <property type="molecule type" value="Genomic_DNA"/>
</dbReference>
<evidence type="ECO:0000313" key="4">
    <source>
        <dbReference type="Proteomes" id="UP001595710"/>
    </source>
</evidence>
<evidence type="ECO:0000313" key="3">
    <source>
        <dbReference type="EMBL" id="MFC3703114.1"/>
    </source>
</evidence>
<dbReference type="Pfam" id="PF01569">
    <property type="entry name" value="PAP2"/>
    <property type="match status" value="1"/>
</dbReference>
<feature type="domain" description="Phosphatidic acid phosphatase type 2/haloperoxidase" evidence="2">
    <location>
        <begin position="50"/>
        <end position="150"/>
    </location>
</feature>
<dbReference type="SUPFAM" id="SSF48317">
    <property type="entry name" value="Acid phosphatase/Vanadium-dependent haloperoxidase"/>
    <property type="match status" value="1"/>
</dbReference>
<dbReference type="CDD" id="cd03394">
    <property type="entry name" value="PAP2_like_5"/>
    <property type="match status" value="1"/>
</dbReference>
<dbReference type="InterPro" id="IPR036938">
    <property type="entry name" value="PAP2/HPO_sf"/>
</dbReference>
<accession>A0ABV7WXR6</accession>
<evidence type="ECO:0000256" key="1">
    <source>
        <dbReference type="SAM" id="SignalP"/>
    </source>
</evidence>
<protein>
    <submittedName>
        <fullName evidence="3">Phosphatase PAP2 family protein</fullName>
    </submittedName>
</protein>
<keyword evidence="4" id="KW-1185">Reference proteome</keyword>
<dbReference type="Gene3D" id="1.20.144.10">
    <property type="entry name" value="Phosphatidic acid phosphatase type 2/haloperoxidase"/>
    <property type="match status" value="1"/>
</dbReference>
<dbReference type="Proteomes" id="UP001595710">
    <property type="component" value="Unassembled WGS sequence"/>
</dbReference>
<dbReference type="InterPro" id="IPR000326">
    <property type="entry name" value="PAP2/HPO"/>
</dbReference>
<dbReference type="RefSeq" id="WP_290279996.1">
    <property type="nucleotide sequence ID" value="NZ_JAUFQI010000001.1"/>
</dbReference>
<gene>
    <name evidence="3" type="ORF">ACFOND_15905</name>
</gene>
<evidence type="ECO:0000259" key="2">
    <source>
        <dbReference type="SMART" id="SM00014"/>
    </source>
</evidence>
<feature type="signal peptide" evidence="1">
    <location>
        <begin position="1"/>
        <end position="21"/>
    </location>
</feature>
<name>A0ABV7WXR6_9GAMM</name>
<keyword evidence="1" id="KW-0732">Signal</keyword>
<comment type="caution">
    <text evidence="3">The sequence shown here is derived from an EMBL/GenBank/DDBJ whole genome shotgun (WGS) entry which is preliminary data.</text>
</comment>